<dbReference type="PRINTS" id="PR01100">
    <property type="entry name" value="SHIKIMTKNASE"/>
</dbReference>
<comment type="subcellular location">
    <subcellularLocation>
        <location evidence="7">Cytoplasm</location>
    </subcellularLocation>
</comment>
<evidence type="ECO:0000256" key="6">
    <source>
        <dbReference type="ARBA" id="ARBA00023141"/>
    </source>
</evidence>
<dbReference type="PANTHER" id="PTHR21087">
    <property type="entry name" value="SHIKIMATE KINASE"/>
    <property type="match status" value="1"/>
</dbReference>
<dbReference type="AlphaFoldDB" id="I0WDB8"/>
<dbReference type="GO" id="GO:0000287">
    <property type="term" value="F:magnesium ion binding"/>
    <property type="evidence" value="ECO:0007669"/>
    <property type="project" value="UniProtKB-UniRule"/>
</dbReference>
<dbReference type="HAMAP" id="MF_00109">
    <property type="entry name" value="Shikimate_kinase"/>
    <property type="match status" value="1"/>
</dbReference>
<dbReference type="PANTHER" id="PTHR21087:SF16">
    <property type="entry name" value="SHIKIMATE KINASE 1, CHLOROPLASTIC"/>
    <property type="match status" value="1"/>
</dbReference>
<dbReference type="GO" id="GO:0004765">
    <property type="term" value="F:shikimate kinase activity"/>
    <property type="evidence" value="ECO:0007669"/>
    <property type="project" value="UniProtKB-UniRule"/>
</dbReference>
<comment type="function">
    <text evidence="7">Catalyzes the specific phosphorylation of the 3-hydroxyl group of shikimic acid using ATP as a cosubstrate.</text>
</comment>
<keyword evidence="4 7" id="KW-0418">Kinase</keyword>
<dbReference type="GO" id="GO:0005829">
    <property type="term" value="C:cytosol"/>
    <property type="evidence" value="ECO:0007669"/>
    <property type="project" value="TreeGrafter"/>
</dbReference>
<dbReference type="Gene3D" id="3.40.50.300">
    <property type="entry name" value="P-loop containing nucleotide triphosphate hydrolases"/>
    <property type="match status" value="1"/>
</dbReference>
<keyword evidence="2 7" id="KW-0808">Transferase</keyword>
<feature type="binding site" evidence="7">
    <location>
        <begin position="2"/>
        <end position="7"/>
    </location>
    <ligand>
        <name>ATP</name>
        <dbReference type="ChEBI" id="CHEBI:30616"/>
    </ligand>
</feature>
<feature type="binding site" evidence="7">
    <location>
        <position position="48"/>
    </location>
    <ligand>
        <name>substrate</name>
    </ligand>
</feature>
<dbReference type="OrthoDB" id="9800332at2"/>
<dbReference type="GO" id="GO:0008652">
    <property type="term" value="P:amino acid biosynthetic process"/>
    <property type="evidence" value="ECO:0007669"/>
    <property type="project" value="UniProtKB-KW"/>
</dbReference>
<evidence type="ECO:0000313" key="9">
    <source>
        <dbReference type="Proteomes" id="UP000005938"/>
    </source>
</evidence>
<comment type="caution">
    <text evidence="8">The sequence shown here is derived from an EMBL/GenBank/DDBJ whole genome shotgun (WGS) entry which is preliminary data.</text>
</comment>
<keyword evidence="7" id="KW-0479">Metal-binding</keyword>
<comment type="pathway">
    <text evidence="7">Metabolic intermediate biosynthesis; chorismate biosynthesis; chorismate from D-erythrose 4-phosphate and phosphoenolpyruvate: step 5/7.</text>
</comment>
<keyword evidence="7" id="KW-0963">Cytoplasm</keyword>
<comment type="caution">
    <text evidence="7">Lacks conserved residue(s) required for the propagation of feature annotation.</text>
</comment>
<dbReference type="eggNOG" id="COG0703">
    <property type="taxonomic scope" value="Bacteria"/>
</dbReference>
<comment type="cofactor">
    <cofactor evidence="7">
        <name>Mg(2+)</name>
        <dbReference type="ChEBI" id="CHEBI:18420"/>
    </cofactor>
    <text evidence="7">Binds 1 Mg(2+) ion per subunit.</text>
</comment>
<dbReference type="EMBL" id="AJJU01000011">
    <property type="protein sequence ID" value="EID74384.1"/>
    <property type="molecule type" value="Genomic_DNA"/>
</dbReference>
<dbReference type="InterPro" id="IPR000623">
    <property type="entry name" value="Shikimate_kinase/TSH1"/>
</dbReference>
<protein>
    <recommendedName>
        <fullName evidence="7">Shikimate kinase</fullName>
        <shortName evidence="7">SK</shortName>
        <ecNumber evidence="7">2.7.1.71</ecNumber>
    </recommendedName>
</protein>
<keyword evidence="6 7" id="KW-0057">Aromatic amino acid biosynthesis</keyword>
<keyword evidence="9" id="KW-1185">Reference proteome</keyword>
<sequence>MGSGKSTVGIKLAKKLSLPLIDLDHFIEEKEQMSIGELFQNKGEIYFRKQEMSYLEFLLSSSEAMILSLGGGTPCFGDNMKKINKATPNVFYLQLSITGLVERLKPEKGHRPLISHLSDEELPEFIGKHLFERNSFYRQSNQIIPCDGKTIDEIVEEINALIDN</sequence>
<dbReference type="STRING" id="946077.W5A_09119"/>
<organism evidence="8 9">
    <name type="scientific">Imtechella halotolerans K1</name>
    <dbReference type="NCBI Taxonomy" id="946077"/>
    <lineage>
        <taxon>Bacteria</taxon>
        <taxon>Pseudomonadati</taxon>
        <taxon>Bacteroidota</taxon>
        <taxon>Flavobacteriia</taxon>
        <taxon>Flavobacteriales</taxon>
        <taxon>Flavobacteriaceae</taxon>
        <taxon>Imtechella</taxon>
    </lineage>
</organism>
<dbReference type="PATRIC" id="fig|946077.3.peg.1846"/>
<dbReference type="UniPathway" id="UPA00053">
    <property type="reaction ID" value="UER00088"/>
</dbReference>
<dbReference type="Pfam" id="PF01202">
    <property type="entry name" value="SKI"/>
    <property type="match status" value="1"/>
</dbReference>
<evidence type="ECO:0000256" key="7">
    <source>
        <dbReference type="HAMAP-Rule" id="MF_00109"/>
    </source>
</evidence>
<dbReference type="GO" id="GO:0005524">
    <property type="term" value="F:ATP binding"/>
    <property type="evidence" value="ECO:0007669"/>
    <property type="project" value="UniProtKB-UniRule"/>
</dbReference>
<feature type="binding site" evidence="7">
    <location>
        <position position="24"/>
    </location>
    <ligand>
        <name>substrate</name>
    </ligand>
</feature>
<accession>I0WDB8</accession>
<feature type="binding site" evidence="7">
    <location>
        <position position="6"/>
    </location>
    <ligand>
        <name>Mg(2+)</name>
        <dbReference type="ChEBI" id="CHEBI:18420"/>
    </ligand>
</feature>
<feature type="binding site" evidence="7">
    <location>
        <position position="133"/>
    </location>
    <ligand>
        <name>substrate</name>
    </ligand>
</feature>
<dbReference type="GO" id="GO:0009073">
    <property type="term" value="P:aromatic amino acid family biosynthetic process"/>
    <property type="evidence" value="ECO:0007669"/>
    <property type="project" value="UniProtKB-KW"/>
</dbReference>
<dbReference type="InterPro" id="IPR027417">
    <property type="entry name" value="P-loop_NTPase"/>
</dbReference>
<dbReference type="EC" id="2.7.1.71" evidence="7"/>
<dbReference type="RefSeq" id="WP_008239732.1">
    <property type="nucleotide sequence ID" value="NZ_AJJU01000011.1"/>
</dbReference>
<dbReference type="GO" id="GO:0009423">
    <property type="term" value="P:chorismate biosynthetic process"/>
    <property type="evidence" value="ECO:0007669"/>
    <property type="project" value="UniProtKB-UniRule"/>
</dbReference>
<name>I0WDB8_9FLAO</name>
<dbReference type="Proteomes" id="UP000005938">
    <property type="component" value="Unassembled WGS sequence"/>
</dbReference>
<evidence type="ECO:0000256" key="4">
    <source>
        <dbReference type="ARBA" id="ARBA00022777"/>
    </source>
</evidence>
<keyword evidence="7" id="KW-0460">Magnesium</keyword>
<dbReference type="SUPFAM" id="SSF52540">
    <property type="entry name" value="P-loop containing nucleoside triphosphate hydrolases"/>
    <property type="match status" value="1"/>
</dbReference>
<feature type="binding site" evidence="7">
    <location>
        <position position="111"/>
    </location>
    <ligand>
        <name>ATP</name>
        <dbReference type="ChEBI" id="CHEBI:30616"/>
    </ligand>
</feature>
<comment type="catalytic activity">
    <reaction evidence="7">
        <text>shikimate + ATP = 3-phosphoshikimate + ADP + H(+)</text>
        <dbReference type="Rhea" id="RHEA:13121"/>
        <dbReference type="ChEBI" id="CHEBI:15378"/>
        <dbReference type="ChEBI" id="CHEBI:30616"/>
        <dbReference type="ChEBI" id="CHEBI:36208"/>
        <dbReference type="ChEBI" id="CHEBI:145989"/>
        <dbReference type="ChEBI" id="CHEBI:456216"/>
        <dbReference type="EC" id="2.7.1.71"/>
    </reaction>
</comment>
<comment type="similarity">
    <text evidence="7">Belongs to the shikimate kinase family.</text>
</comment>
<evidence type="ECO:0000313" key="8">
    <source>
        <dbReference type="EMBL" id="EID74384.1"/>
    </source>
</evidence>
<gene>
    <name evidence="7" type="primary">aroK</name>
    <name evidence="8" type="ORF">W5A_09119</name>
</gene>
<evidence type="ECO:0000256" key="3">
    <source>
        <dbReference type="ARBA" id="ARBA00022741"/>
    </source>
</evidence>
<keyword evidence="1 7" id="KW-0028">Amino-acid biosynthesis</keyword>
<evidence type="ECO:0000256" key="5">
    <source>
        <dbReference type="ARBA" id="ARBA00022840"/>
    </source>
</evidence>
<dbReference type="InterPro" id="IPR031322">
    <property type="entry name" value="Shikimate/glucono_kinase"/>
</dbReference>
<comment type="subunit">
    <text evidence="7">Monomer.</text>
</comment>
<reference evidence="8 9" key="1">
    <citation type="journal article" date="2012" name="J. Bacteriol.">
        <title>Genome Sequence of the Halotolerant Bacterium Imtechella halotolerans K1T.</title>
        <authorList>
            <person name="Kumar S."/>
            <person name="Vikram S."/>
            <person name="Subramanian S."/>
            <person name="Raghava G.P."/>
            <person name="Pinnaka A.K."/>
        </authorList>
    </citation>
    <scope>NUCLEOTIDE SEQUENCE [LARGE SCALE GENOMIC DNA]</scope>
    <source>
        <strain evidence="8 9">K1</strain>
    </source>
</reference>
<proteinExistence type="inferred from homology"/>
<keyword evidence="5 7" id="KW-0067">ATP-binding</keyword>
<dbReference type="CDD" id="cd00464">
    <property type="entry name" value="SK"/>
    <property type="match status" value="1"/>
</dbReference>
<keyword evidence="3 7" id="KW-0547">Nucleotide-binding</keyword>
<evidence type="ECO:0000256" key="1">
    <source>
        <dbReference type="ARBA" id="ARBA00022605"/>
    </source>
</evidence>
<feature type="binding site" evidence="7">
    <location>
        <position position="71"/>
    </location>
    <ligand>
        <name>substrate</name>
    </ligand>
</feature>
<evidence type="ECO:0000256" key="2">
    <source>
        <dbReference type="ARBA" id="ARBA00022679"/>
    </source>
</evidence>